<protein>
    <submittedName>
        <fullName evidence="2">Uncharacterized protein</fullName>
    </submittedName>
</protein>
<reference evidence="2 3" key="1">
    <citation type="submission" date="2014-10" db="EMBL/GenBank/DDBJ databases">
        <title>Draft genome of the hookworm Ancylostoma caninum.</title>
        <authorList>
            <person name="Mitreva M."/>
        </authorList>
    </citation>
    <scope>NUCLEOTIDE SEQUENCE [LARGE SCALE GENOMIC DNA]</scope>
    <source>
        <strain evidence="2 3">Baltimore</strain>
    </source>
</reference>
<feature type="non-terminal residue" evidence="2">
    <location>
        <position position="1"/>
    </location>
</feature>
<keyword evidence="1" id="KW-0812">Transmembrane</keyword>
<dbReference type="AlphaFoldDB" id="A0A368FLH6"/>
<feature type="transmembrane region" description="Helical" evidence="1">
    <location>
        <begin position="12"/>
        <end position="28"/>
    </location>
</feature>
<sequence>FTAAISLFHSSIHWFNYLFTCWFIYLYVQCYFKLKTIDECVYGRDIAKTKYLDIYHFAAICHYAEGHWNMYSPLTLATLFAVLVLGLPSLSEVVLVRSTVSSMFQVQND</sequence>
<keyword evidence="1" id="KW-0472">Membrane</keyword>
<dbReference type="EMBL" id="JOJR01001009">
    <property type="protein sequence ID" value="RCN32902.1"/>
    <property type="molecule type" value="Genomic_DNA"/>
</dbReference>
<name>A0A368FLH6_ANCCA</name>
<evidence type="ECO:0000256" key="1">
    <source>
        <dbReference type="SAM" id="Phobius"/>
    </source>
</evidence>
<organism evidence="2 3">
    <name type="scientific">Ancylostoma caninum</name>
    <name type="common">Dog hookworm</name>
    <dbReference type="NCBI Taxonomy" id="29170"/>
    <lineage>
        <taxon>Eukaryota</taxon>
        <taxon>Metazoa</taxon>
        <taxon>Ecdysozoa</taxon>
        <taxon>Nematoda</taxon>
        <taxon>Chromadorea</taxon>
        <taxon>Rhabditida</taxon>
        <taxon>Rhabditina</taxon>
        <taxon>Rhabditomorpha</taxon>
        <taxon>Strongyloidea</taxon>
        <taxon>Ancylostomatidae</taxon>
        <taxon>Ancylostomatinae</taxon>
        <taxon>Ancylostoma</taxon>
    </lineage>
</organism>
<dbReference type="Proteomes" id="UP000252519">
    <property type="component" value="Unassembled WGS sequence"/>
</dbReference>
<accession>A0A368FLH6</accession>
<evidence type="ECO:0000313" key="3">
    <source>
        <dbReference type="Proteomes" id="UP000252519"/>
    </source>
</evidence>
<evidence type="ECO:0000313" key="2">
    <source>
        <dbReference type="EMBL" id="RCN32902.1"/>
    </source>
</evidence>
<proteinExistence type="predicted"/>
<feature type="transmembrane region" description="Helical" evidence="1">
    <location>
        <begin position="74"/>
        <end position="95"/>
    </location>
</feature>
<keyword evidence="1" id="KW-1133">Transmembrane helix</keyword>
<comment type="caution">
    <text evidence="2">The sequence shown here is derived from an EMBL/GenBank/DDBJ whole genome shotgun (WGS) entry which is preliminary data.</text>
</comment>
<gene>
    <name evidence="2" type="ORF">ANCCAN_21279</name>
</gene>
<keyword evidence="3" id="KW-1185">Reference proteome</keyword>